<keyword evidence="1" id="KW-0472">Membrane</keyword>
<evidence type="ECO:0000259" key="2">
    <source>
        <dbReference type="Pfam" id="PF07885"/>
    </source>
</evidence>
<feature type="transmembrane region" description="Helical" evidence="1">
    <location>
        <begin position="46"/>
        <end position="63"/>
    </location>
</feature>
<evidence type="ECO:0000313" key="4">
    <source>
        <dbReference type="Proteomes" id="UP000027192"/>
    </source>
</evidence>
<proteinExistence type="predicted"/>
<dbReference type="RefSeq" id="WP_036754034.1">
    <property type="nucleotide sequence ID" value="NZ_JAGSGC010000004.1"/>
</dbReference>
<dbReference type="STRING" id="1654360.EA58_14780"/>
<gene>
    <name evidence="3" type="ORF">EA58_14780</name>
</gene>
<evidence type="ECO:0000256" key="1">
    <source>
        <dbReference type="SAM" id="Phobius"/>
    </source>
</evidence>
<dbReference type="SUPFAM" id="SSF81324">
    <property type="entry name" value="Voltage-gated potassium channels"/>
    <property type="match status" value="1"/>
</dbReference>
<dbReference type="Proteomes" id="UP000027192">
    <property type="component" value="Unassembled WGS sequence"/>
</dbReference>
<dbReference type="EMBL" id="JMIB01000027">
    <property type="protein sequence ID" value="KDM91013.1"/>
    <property type="molecule type" value="Genomic_DNA"/>
</dbReference>
<sequence length="145" mass="16621">MRINKRHLDQIKKQAFVVLAAHIISFLFSMPIFYLESNVSGAEIETLWDSLWFTFVSVTTIGYGDLTAHHDISKILLVVAYIITRGSFLLAIIAVSGGWLGGRVSHEMSVEDRLLVLENELKQLRGVIYNLNKLLDYERKHIKKY</sequence>
<organism evidence="3 4">
    <name type="scientific">Photobacterium galatheae</name>
    <dbReference type="NCBI Taxonomy" id="1654360"/>
    <lineage>
        <taxon>Bacteria</taxon>
        <taxon>Pseudomonadati</taxon>
        <taxon>Pseudomonadota</taxon>
        <taxon>Gammaproteobacteria</taxon>
        <taxon>Vibrionales</taxon>
        <taxon>Vibrionaceae</taxon>
        <taxon>Photobacterium</taxon>
    </lineage>
</organism>
<protein>
    <recommendedName>
        <fullName evidence="2">Potassium channel domain-containing protein</fullName>
    </recommendedName>
</protein>
<comment type="caution">
    <text evidence="3">The sequence shown here is derived from an EMBL/GenBank/DDBJ whole genome shotgun (WGS) entry which is preliminary data.</text>
</comment>
<feature type="transmembrane region" description="Helical" evidence="1">
    <location>
        <begin position="75"/>
        <end position="100"/>
    </location>
</feature>
<accession>A0A066RUE6</accession>
<keyword evidence="4" id="KW-1185">Reference proteome</keyword>
<dbReference type="Pfam" id="PF07885">
    <property type="entry name" value="Ion_trans_2"/>
    <property type="match status" value="1"/>
</dbReference>
<feature type="transmembrane region" description="Helical" evidence="1">
    <location>
        <begin position="15"/>
        <end position="34"/>
    </location>
</feature>
<dbReference type="AlphaFoldDB" id="A0A066RUE6"/>
<keyword evidence="1" id="KW-1133">Transmembrane helix</keyword>
<dbReference type="InterPro" id="IPR013099">
    <property type="entry name" value="K_chnl_dom"/>
</dbReference>
<dbReference type="Gene3D" id="1.10.287.70">
    <property type="match status" value="1"/>
</dbReference>
<reference evidence="3 4" key="1">
    <citation type="submission" date="2014-04" db="EMBL/GenBank/DDBJ databases">
        <title>Draft genome sequence of Photobacterium halotolerans S2753: a solonamide, ngercheumicin and holomycin producer.</title>
        <authorList>
            <person name="Machado H.R."/>
            <person name="Gram L."/>
        </authorList>
    </citation>
    <scope>NUCLEOTIDE SEQUENCE [LARGE SCALE GENOMIC DNA]</scope>
    <source>
        <strain evidence="3 4">S2753</strain>
    </source>
</reference>
<evidence type="ECO:0000313" key="3">
    <source>
        <dbReference type="EMBL" id="KDM91013.1"/>
    </source>
</evidence>
<feature type="domain" description="Potassium channel" evidence="2">
    <location>
        <begin position="23"/>
        <end position="99"/>
    </location>
</feature>
<dbReference type="OrthoDB" id="9813518at2"/>
<name>A0A066RUE6_9GAMM</name>
<keyword evidence="1" id="KW-0812">Transmembrane</keyword>